<feature type="non-terminal residue" evidence="2">
    <location>
        <position position="1"/>
    </location>
</feature>
<sequence>SITITGADVTDCNLTATITTRAITEEDAKKLAERVKIKMEPWGDKLTTKIDKPTFLINQSVSVSLDVQVPNNTDLELTTHNGSIRITDITGRLNATTHNGKVTAEQISGTTELRTHNGSVICREISGDTQLKTHNGNVKVYYSEAAPSVCNISLITYNGGIDLTTPSNFSGEVEASTNNGSINTELPITVKGKVSRRKLTGTIGTGQGKLHLETHNGSIKIR</sequence>
<evidence type="ECO:0000259" key="1">
    <source>
        <dbReference type="Pfam" id="PF13349"/>
    </source>
</evidence>
<protein>
    <recommendedName>
        <fullName evidence="1">DUF4097 domain-containing protein</fullName>
    </recommendedName>
</protein>
<comment type="caution">
    <text evidence="2">The sequence shown here is derived from an EMBL/GenBank/DDBJ whole genome shotgun (WGS) entry which is preliminary data.</text>
</comment>
<accession>X0TE52</accession>
<evidence type="ECO:0000313" key="2">
    <source>
        <dbReference type="EMBL" id="GAF74345.1"/>
    </source>
</evidence>
<proteinExistence type="predicted"/>
<name>X0TE52_9ZZZZ</name>
<dbReference type="EMBL" id="BARS01005498">
    <property type="protein sequence ID" value="GAF74345.1"/>
    <property type="molecule type" value="Genomic_DNA"/>
</dbReference>
<dbReference type="AlphaFoldDB" id="X0TE52"/>
<reference evidence="2" key="1">
    <citation type="journal article" date="2014" name="Front. Microbiol.">
        <title>High frequency of phylogenetically diverse reductive dehalogenase-homologous genes in deep subseafloor sedimentary metagenomes.</title>
        <authorList>
            <person name="Kawai M."/>
            <person name="Futagami T."/>
            <person name="Toyoda A."/>
            <person name="Takaki Y."/>
            <person name="Nishi S."/>
            <person name="Hori S."/>
            <person name="Arai W."/>
            <person name="Tsubouchi T."/>
            <person name="Morono Y."/>
            <person name="Uchiyama I."/>
            <person name="Ito T."/>
            <person name="Fujiyama A."/>
            <person name="Inagaki F."/>
            <person name="Takami H."/>
        </authorList>
    </citation>
    <scope>NUCLEOTIDE SEQUENCE</scope>
    <source>
        <strain evidence="2">Expedition CK06-06</strain>
    </source>
</reference>
<dbReference type="InterPro" id="IPR025164">
    <property type="entry name" value="Toastrack_DUF4097"/>
</dbReference>
<feature type="domain" description="DUF4097" evidence="1">
    <location>
        <begin position="67"/>
        <end position="222"/>
    </location>
</feature>
<gene>
    <name evidence="2" type="ORF">S01H1_10789</name>
</gene>
<organism evidence="2">
    <name type="scientific">marine sediment metagenome</name>
    <dbReference type="NCBI Taxonomy" id="412755"/>
    <lineage>
        <taxon>unclassified sequences</taxon>
        <taxon>metagenomes</taxon>
        <taxon>ecological metagenomes</taxon>
    </lineage>
</organism>
<dbReference type="Pfam" id="PF13349">
    <property type="entry name" value="DUF4097"/>
    <property type="match status" value="1"/>
</dbReference>